<evidence type="ECO:0000313" key="1">
    <source>
        <dbReference type="EMBL" id="KKW31869.1"/>
    </source>
</evidence>
<dbReference type="EMBL" id="LCRH01000048">
    <property type="protein sequence ID" value="KKW31869.1"/>
    <property type="molecule type" value="Genomic_DNA"/>
</dbReference>
<gene>
    <name evidence="1" type="ORF">UY76_C0048G0007</name>
</gene>
<organism evidence="1 2">
    <name type="scientific">Candidatus Uhrbacteria bacterium GW2011_GWA2_52_8d</name>
    <dbReference type="NCBI Taxonomy" id="1618979"/>
    <lineage>
        <taxon>Bacteria</taxon>
        <taxon>Candidatus Uhriibacteriota</taxon>
    </lineage>
</organism>
<dbReference type="AlphaFoldDB" id="A0A0G2AH32"/>
<comment type="caution">
    <text evidence="1">The sequence shown here is derived from an EMBL/GenBank/DDBJ whole genome shotgun (WGS) entry which is preliminary data.</text>
</comment>
<protein>
    <submittedName>
        <fullName evidence="1">Uncharacterized protein</fullName>
    </submittedName>
</protein>
<sequence length="186" mass="21431">MPFPLGKIHQQMFLVHGLLENGEHRKLVNGRIRKKSIQDQGNKISDDLLWPIGVIVFCFHRFPNKILSGDFDSVAFLHINRTSCLKKVHDEIRRERNHAVDGRSAALFIKPHNFFCRRRKIWPPVRILKLPMGIDDMERLGRDHFLGQLPFQIVGTAAGNLQLRHGAVRDVDECETADKTTSRPQL</sequence>
<dbReference type="Proteomes" id="UP000034054">
    <property type="component" value="Unassembled WGS sequence"/>
</dbReference>
<accession>A0A0G2AH32</accession>
<evidence type="ECO:0000313" key="2">
    <source>
        <dbReference type="Proteomes" id="UP000034054"/>
    </source>
</evidence>
<proteinExistence type="predicted"/>
<name>A0A0G2AH32_9BACT</name>
<reference evidence="1 2" key="1">
    <citation type="journal article" date="2015" name="Nature">
        <title>rRNA introns, odd ribosomes, and small enigmatic genomes across a large radiation of phyla.</title>
        <authorList>
            <person name="Brown C.T."/>
            <person name="Hug L.A."/>
            <person name="Thomas B.C."/>
            <person name="Sharon I."/>
            <person name="Castelle C.J."/>
            <person name="Singh A."/>
            <person name="Wilkins M.J."/>
            <person name="Williams K.H."/>
            <person name="Banfield J.F."/>
        </authorList>
    </citation>
    <scope>NUCLEOTIDE SEQUENCE [LARGE SCALE GENOMIC DNA]</scope>
</reference>